<evidence type="ECO:0000313" key="1">
    <source>
        <dbReference type="EMBL" id="KAJ2982383.1"/>
    </source>
</evidence>
<name>A0ACC1NVM5_9HYPO</name>
<evidence type="ECO:0000313" key="2">
    <source>
        <dbReference type="Proteomes" id="UP001143910"/>
    </source>
</evidence>
<accession>A0ACC1NVM5</accession>
<comment type="caution">
    <text evidence="1">The sequence shown here is derived from an EMBL/GenBank/DDBJ whole genome shotgun (WGS) entry which is preliminary data.</text>
</comment>
<protein>
    <submittedName>
        <fullName evidence="1">Uncharacterized protein</fullName>
    </submittedName>
</protein>
<reference evidence="1" key="1">
    <citation type="submission" date="2022-08" db="EMBL/GenBank/DDBJ databases">
        <title>Genome Sequence of Lecanicillium fungicola.</title>
        <authorList>
            <person name="Buettner E."/>
        </authorList>
    </citation>
    <scope>NUCLEOTIDE SEQUENCE</scope>
    <source>
        <strain evidence="1">Babe33</strain>
    </source>
</reference>
<dbReference type="EMBL" id="JANJQO010000079">
    <property type="protein sequence ID" value="KAJ2982383.1"/>
    <property type="molecule type" value="Genomic_DNA"/>
</dbReference>
<keyword evidence="2" id="KW-1185">Reference proteome</keyword>
<proteinExistence type="predicted"/>
<dbReference type="Proteomes" id="UP001143910">
    <property type="component" value="Unassembled WGS sequence"/>
</dbReference>
<gene>
    <name evidence="1" type="ORF">NQ176_g1428</name>
</gene>
<sequence length="666" mass="70858">MPSTSVDLARLQTETRNPRTTTIDRVSTEELCRILHQEDCLIPAAIEPCLPEIAKAINALSERVRKGGRVFYIGAGTSGRLGVLDASEIPPTYSAPANQFIALIAGGDYALRNAKEGAEDDRAAAKTDLDECNVNSAVDSVIGIASSGRTPYVLGGLEYARSIGCCTVGIVCVQPSAVGTENNVDYLISAVTGPESVTGSTRMKAGTATKLVLNMISTGIMIKLGKTYGNLMVDLKATNVKLQQRAKNIIRIIAGHRCQYSDDDLDAIIVACCGSTKLATVVIALEVSVSEAKSRLERNKGILAQVFAEAEGEQIPAHNDANSVVLCVDAGGDKLQGRHFLQGRGHRHWDRGAITSIGLEACLSAISDAIQQATDACAATKGRHFQTVGFSAVWVGIAGYDRPTLKPLIDSGLAKLLNLTVGTRLDVTTDIDLLPVLSASQQDVDSSIVLVAGTGSVSMSFKRTNNGFVRTSRVGGWGYLLGDDGSGYGIGREAVRLALRASDVCRMRKDAGTTFQPMPQLADAVFKFFKEQFPEAQPEDLLSTIMVPSSTAQHPVRDAVMDRTSRIAGVAKIVLSMAGANEDADRIIASGAASLAELATTLASSQGIDASRASLVLAGGLMQDERYRTRVIDSIEKSGYKFRHVEVVDQPAMNGARFLLESLERH</sequence>
<organism evidence="1 2">
    <name type="scientific">Zarea fungicola</name>
    <dbReference type="NCBI Taxonomy" id="93591"/>
    <lineage>
        <taxon>Eukaryota</taxon>
        <taxon>Fungi</taxon>
        <taxon>Dikarya</taxon>
        <taxon>Ascomycota</taxon>
        <taxon>Pezizomycotina</taxon>
        <taxon>Sordariomycetes</taxon>
        <taxon>Hypocreomycetidae</taxon>
        <taxon>Hypocreales</taxon>
        <taxon>Cordycipitaceae</taxon>
        <taxon>Zarea</taxon>
    </lineage>
</organism>